<protein>
    <submittedName>
        <fullName evidence="1">Unannotated protein</fullName>
    </submittedName>
</protein>
<accession>A0A6J7APZ4</accession>
<dbReference type="AlphaFoldDB" id="A0A6J7APZ4"/>
<reference evidence="1" key="1">
    <citation type="submission" date="2020-05" db="EMBL/GenBank/DDBJ databases">
        <authorList>
            <person name="Chiriac C."/>
            <person name="Salcher M."/>
            <person name="Ghai R."/>
            <person name="Kavagutti S V."/>
        </authorList>
    </citation>
    <scope>NUCLEOTIDE SEQUENCE</scope>
</reference>
<gene>
    <name evidence="1" type="ORF">UFOPK3204_01525</name>
</gene>
<evidence type="ECO:0000313" key="1">
    <source>
        <dbReference type="EMBL" id="CAB4834528.1"/>
    </source>
</evidence>
<sequence>MTTNNQLNEPLQPILVMMSYRGGERLQRCLDSIAIAEHHFKRIVLSITAAEDSDDMRMATDFQQQHPKAEVICTKVELPTMAHQAFWIDYLERTGATENDWIYWLAYDDQVRTRGIGNLVDENGNWPLTRGTAYFGPWAMRHEQADQIWSGNPAAALESWTSFPLGGPLKLAVAEWVEFQLRQPTYMQMSGSVAALANHQQLIHSFPKKTGPMRIEMATAASPNNYKVEEFPEPISIIYGRPNSDRSSYGKAARKQDIHLFAALSRYLAYHPSALVPLTRTVAHVTIGHLRALSRRQSVSPEKWEVRGTVDP</sequence>
<organism evidence="1">
    <name type="scientific">freshwater metagenome</name>
    <dbReference type="NCBI Taxonomy" id="449393"/>
    <lineage>
        <taxon>unclassified sequences</taxon>
        <taxon>metagenomes</taxon>
        <taxon>ecological metagenomes</taxon>
    </lineage>
</organism>
<name>A0A6J7APZ4_9ZZZZ</name>
<dbReference type="EMBL" id="CAFABK010000095">
    <property type="protein sequence ID" value="CAB4834528.1"/>
    <property type="molecule type" value="Genomic_DNA"/>
</dbReference>
<proteinExistence type="predicted"/>